<feature type="transmembrane region" description="Helical" evidence="1">
    <location>
        <begin position="73"/>
        <end position="91"/>
    </location>
</feature>
<keyword evidence="1" id="KW-1133">Transmembrane helix</keyword>
<sequence>MQSTRTFKDKIFLILKGLGMGAANKVPGVSGGVVAFVAGFYEEFIYSLQKVNGKAFKLLINGRFKSFFQYINGRFLSLLFLGMVVSYFSVSKILDYLITHYELYVWSVFFGMIVGSIYYISKDFKDWNYKTYISLVIGIVLGLGISFLDPATENDNLLFVFFCGIISVSGMTLPGFSGSFILILLGNYVLLLVDSVNALYDTFAELITGDFSFINNLERLRMLKVLAVFTIGSVVGLVTFSHILNYILKHYKSITISTIIGFIIGSLGVVWPWKKTIFKTNMDGEFILDTTGHKIIENYTRYIPELHNNTYMAIGYIILGIIIVLALEVYGKKTRKTNG</sequence>
<dbReference type="Proteomes" id="UP000012024">
    <property type="component" value="Unassembled WGS sequence"/>
</dbReference>
<dbReference type="PATRIC" id="fig|1137281.3.peg.1999"/>
<reference evidence="2 4" key="1">
    <citation type="submission" date="2012-12" db="EMBL/GenBank/DDBJ databases">
        <title>Genome assembly of Formosa sp. AK20.</title>
        <authorList>
            <person name="Kumar R."/>
            <person name="Khatri I."/>
            <person name="Vaidya B."/>
            <person name="Subramanian S."/>
            <person name="Pinnaka A."/>
        </authorList>
    </citation>
    <scope>NUCLEOTIDE SEQUENCE [LARGE SCALE GENOMIC DNA]</scope>
    <source>
        <strain evidence="2 4">AK20</strain>
    </source>
</reference>
<dbReference type="RefSeq" id="WP_007650231.1">
    <property type="nucleotide sequence ID" value="NZ_ANLA01000015.1"/>
</dbReference>
<dbReference type="InterPro" id="IPR007163">
    <property type="entry name" value="VCA0040-like"/>
</dbReference>
<feature type="transmembrane region" description="Helical" evidence="1">
    <location>
        <begin position="225"/>
        <end position="247"/>
    </location>
</feature>
<comment type="caution">
    <text evidence="2">The sequence shown here is derived from an EMBL/GenBank/DDBJ whole genome shotgun (WGS) entry which is preliminary data.</text>
</comment>
<dbReference type="Proteomes" id="UP000263268">
    <property type="component" value="Unassembled WGS sequence"/>
</dbReference>
<keyword evidence="1" id="KW-0472">Membrane</keyword>
<evidence type="ECO:0000313" key="2">
    <source>
        <dbReference type="EMBL" id="EMQ94613.1"/>
    </source>
</evidence>
<feature type="transmembrane region" description="Helical" evidence="1">
    <location>
        <begin position="254"/>
        <end position="273"/>
    </location>
</feature>
<dbReference type="EMBL" id="DPRK01000061">
    <property type="protein sequence ID" value="HCY80795.1"/>
    <property type="molecule type" value="Genomic_DNA"/>
</dbReference>
<organism evidence="2 4">
    <name type="scientific">Xanthomarina gelatinilytica</name>
    <dbReference type="NCBI Taxonomy" id="1137281"/>
    <lineage>
        <taxon>Bacteria</taxon>
        <taxon>Pseudomonadati</taxon>
        <taxon>Bacteroidota</taxon>
        <taxon>Flavobacteriia</taxon>
        <taxon>Flavobacteriales</taxon>
        <taxon>Flavobacteriaceae</taxon>
        <taxon>Xanthomarina</taxon>
    </lineage>
</organism>
<dbReference type="PANTHER" id="PTHR37308">
    <property type="entry name" value="INTEGRAL MEMBRANE PROTEIN"/>
    <property type="match status" value="1"/>
</dbReference>
<gene>
    <name evidence="2" type="ORF">D778_00567</name>
    <name evidence="3" type="ORF">DHV22_03905</name>
</gene>
<reference evidence="3 5" key="2">
    <citation type="journal article" date="2018" name="Nat. Biotechnol.">
        <title>A standardized bacterial taxonomy based on genome phylogeny substantially revises the tree of life.</title>
        <authorList>
            <person name="Parks D.H."/>
            <person name="Chuvochina M."/>
            <person name="Waite D.W."/>
            <person name="Rinke C."/>
            <person name="Skarshewski A."/>
            <person name="Chaumeil P.A."/>
            <person name="Hugenholtz P."/>
        </authorList>
    </citation>
    <scope>NUCLEOTIDE SEQUENCE [LARGE SCALE GENOMIC DNA]</scope>
    <source>
        <strain evidence="3">UBA10227</strain>
    </source>
</reference>
<keyword evidence="1" id="KW-0812">Transmembrane</keyword>
<accession>M7N818</accession>
<feature type="transmembrane region" description="Helical" evidence="1">
    <location>
        <begin position="157"/>
        <end position="173"/>
    </location>
</feature>
<evidence type="ECO:0000313" key="5">
    <source>
        <dbReference type="Proteomes" id="UP000263268"/>
    </source>
</evidence>
<feature type="transmembrane region" description="Helical" evidence="1">
    <location>
        <begin position="103"/>
        <end position="120"/>
    </location>
</feature>
<protein>
    <submittedName>
        <fullName evidence="3">DUF368 domain-containing protein</fullName>
    </submittedName>
    <submittedName>
        <fullName evidence="2">Integral membrane protein</fullName>
    </submittedName>
</protein>
<dbReference type="eggNOG" id="COG2035">
    <property type="taxonomic scope" value="Bacteria"/>
</dbReference>
<evidence type="ECO:0000313" key="4">
    <source>
        <dbReference type="Proteomes" id="UP000012024"/>
    </source>
</evidence>
<dbReference type="AlphaFoldDB" id="M7N818"/>
<evidence type="ECO:0000256" key="1">
    <source>
        <dbReference type="SAM" id="Phobius"/>
    </source>
</evidence>
<dbReference type="Pfam" id="PF04018">
    <property type="entry name" value="VCA0040-like"/>
    <property type="match status" value="1"/>
</dbReference>
<dbReference type="EMBL" id="ANLA01000015">
    <property type="protein sequence ID" value="EMQ94613.1"/>
    <property type="molecule type" value="Genomic_DNA"/>
</dbReference>
<dbReference type="PANTHER" id="PTHR37308:SF1">
    <property type="entry name" value="POLYPRENYL-PHOSPHATE TRANSPORTER"/>
    <property type="match status" value="1"/>
</dbReference>
<feature type="transmembrane region" description="Helical" evidence="1">
    <location>
        <begin position="311"/>
        <end position="330"/>
    </location>
</feature>
<proteinExistence type="predicted"/>
<name>M7N818_9FLAO</name>
<evidence type="ECO:0000313" key="3">
    <source>
        <dbReference type="EMBL" id="HCY80795.1"/>
    </source>
</evidence>
<keyword evidence="4" id="KW-1185">Reference proteome</keyword>
<feature type="transmembrane region" description="Helical" evidence="1">
    <location>
        <begin position="132"/>
        <end position="151"/>
    </location>
</feature>
<dbReference type="GeneID" id="98641863"/>
<dbReference type="OrthoDB" id="9793746at2"/>